<protein>
    <recommendedName>
        <fullName evidence="11">Mitochondrial carrier protein</fullName>
    </recommendedName>
</protein>
<feature type="repeat" description="Solcar" evidence="8">
    <location>
        <begin position="7"/>
        <end position="91"/>
    </location>
</feature>
<gene>
    <name evidence="10" type="ORF">OMAR00294_LOCUS2362</name>
</gene>
<keyword evidence="7 8" id="KW-0472">Membrane</keyword>
<dbReference type="InterPro" id="IPR018108">
    <property type="entry name" value="MCP_transmembrane"/>
</dbReference>
<evidence type="ECO:0000256" key="9">
    <source>
        <dbReference type="RuleBase" id="RU000488"/>
    </source>
</evidence>
<dbReference type="EMBL" id="HBJB01002887">
    <property type="protein sequence ID" value="CAE0843202.1"/>
    <property type="molecule type" value="Transcribed_RNA"/>
</dbReference>
<comment type="similarity">
    <text evidence="2 9">Belongs to the mitochondrial carrier (TC 2.A.29) family.</text>
</comment>
<comment type="subcellular location">
    <subcellularLocation>
        <location evidence="1">Membrane</location>
        <topology evidence="1">Multi-pass membrane protein</topology>
    </subcellularLocation>
</comment>
<dbReference type="InterPro" id="IPR052217">
    <property type="entry name" value="Mito/Peroxisomal_Carrier"/>
</dbReference>
<feature type="repeat" description="Solcar" evidence="8">
    <location>
        <begin position="98"/>
        <end position="179"/>
    </location>
</feature>
<dbReference type="PANTHER" id="PTHR45939">
    <property type="entry name" value="PEROXISOMAL MEMBRANE PROTEIN PMP34-RELATED"/>
    <property type="match status" value="1"/>
</dbReference>
<dbReference type="Gene3D" id="1.50.40.10">
    <property type="entry name" value="Mitochondrial carrier domain"/>
    <property type="match status" value="2"/>
</dbReference>
<feature type="repeat" description="Solcar" evidence="8">
    <location>
        <begin position="193"/>
        <end position="274"/>
    </location>
</feature>
<sequence length="309" mass="33840">MSGDSRFGPVVQACAGSAAALFSTVSLMPIDVIKTRIQVGESKTSSLVQGGMEVIKESGVLGLYCGMKMKCVDQGAKNFVFFLVYDWLISRTKQNMQVTAFTNFVIGFVAGVFTTSTTMPAEVVTARVQASPGMRNRHVAKQMYKEHGPKGFFTGFRFNVVLCIAPAIQNTVFDRFKDIRLTQKSAWMTNPHLSAMEAFALGAFAKAASTAITYPIVTLKSRKQAGKTSGMQGEEEVSPVKKVLDLYRGLRSALVHKVVQAALLYMFKDQIADFVVHLFSMDAKQAGIMLRNSGRKLKLRPLRGKPLAS</sequence>
<reference evidence="10" key="1">
    <citation type="submission" date="2021-01" db="EMBL/GenBank/DDBJ databases">
        <authorList>
            <person name="Corre E."/>
            <person name="Pelletier E."/>
            <person name="Niang G."/>
            <person name="Scheremetjew M."/>
            <person name="Finn R."/>
            <person name="Kale V."/>
            <person name="Holt S."/>
            <person name="Cochrane G."/>
            <person name="Meng A."/>
            <person name="Brown T."/>
            <person name="Cohen L."/>
        </authorList>
    </citation>
    <scope>NUCLEOTIDE SEQUENCE</scope>
    <source>
        <strain evidence="10">LB1974</strain>
    </source>
</reference>
<accession>A0A7S4GPR5</accession>
<dbReference type="GO" id="GO:0016020">
    <property type="term" value="C:membrane"/>
    <property type="evidence" value="ECO:0007669"/>
    <property type="project" value="UniProtKB-SubCell"/>
</dbReference>
<evidence type="ECO:0000256" key="1">
    <source>
        <dbReference type="ARBA" id="ARBA00004141"/>
    </source>
</evidence>
<dbReference type="PANTHER" id="PTHR45939:SF1">
    <property type="entry name" value="MITOCHONDRIAL THIAMINE PYROPHOSPHATE CARRIER 1-RELATED"/>
    <property type="match status" value="1"/>
</dbReference>
<evidence type="ECO:0000256" key="2">
    <source>
        <dbReference type="ARBA" id="ARBA00006375"/>
    </source>
</evidence>
<keyword evidence="6" id="KW-1133">Transmembrane helix</keyword>
<dbReference type="GO" id="GO:0015217">
    <property type="term" value="F:ADP transmembrane transporter activity"/>
    <property type="evidence" value="ECO:0007669"/>
    <property type="project" value="TreeGrafter"/>
</dbReference>
<dbReference type="Pfam" id="PF00153">
    <property type="entry name" value="Mito_carr"/>
    <property type="match status" value="3"/>
</dbReference>
<evidence type="ECO:0000256" key="4">
    <source>
        <dbReference type="ARBA" id="ARBA00022692"/>
    </source>
</evidence>
<evidence type="ECO:0000256" key="3">
    <source>
        <dbReference type="ARBA" id="ARBA00022448"/>
    </source>
</evidence>
<evidence type="ECO:0000256" key="6">
    <source>
        <dbReference type="ARBA" id="ARBA00022989"/>
    </source>
</evidence>
<dbReference type="AlphaFoldDB" id="A0A7S4GPR5"/>
<keyword evidence="4 8" id="KW-0812">Transmembrane</keyword>
<name>A0A7S4GPR5_OXYMA</name>
<proteinExistence type="inferred from homology"/>
<evidence type="ECO:0000256" key="8">
    <source>
        <dbReference type="PROSITE-ProRule" id="PRU00282"/>
    </source>
</evidence>
<dbReference type="PROSITE" id="PS50920">
    <property type="entry name" value="SOLCAR"/>
    <property type="match status" value="3"/>
</dbReference>
<evidence type="ECO:0000256" key="5">
    <source>
        <dbReference type="ARBA" id="ARBA00022737"/>
    </source>
</evidence>
<dbReference type="InterPro" id="IPR023395">
    <property type="entry name" value="MCP_dom_sf"/>
</dbReference>
<evidence type="ECO:0008006" key="11">
    <source>
        <dbReference type="Google" id="ProtNLM"/>
    </source>
</evidence>
<organism evidence="10">
    <name type="scientific">Oxyrrhis marina</name>
    <name type="common">Dinoflagellate</name>
    <dbReference type="NCBI Taxonomy" id="2969"/>
    <lineage>
        <taxon>Eukaryota</taxon>
        <taxon>Sar</taxon>
        <taxon>Alveolata</taxon>
        <taxon>Dinophyceae</taxon>
        <taxon>Oxyrrhinales</taxon>
        <taxon>Oxyrrhinaceae</taxon>
        <taxon>Oxyrrhis</taxon>
    </lineage>
</organism>
<evidence type="ECO:0000313" key="10">
    <source>
        <dbReference type="EMBL" id="CAE0843202.1"/>
    </source>
</evidence>
<keyword evidence="5" id="KW-0677">Repeat</keyword>
<dbReference type="SUPFAM" id="SSF103506">
    <property type="entry name" value="Mitochondrial carrier"/>
    <property type="match status" value="1"/>
</dbReference>
<evidence type="ECO:0000256" key="7">
    <source>
        <dbReference type="ARBA" id="ARBA00023136"/>
    </source>
</evidence>
<keyword evidence="3 9" id="KW-0813">Transport</keyword>